<evidence type="ECO:0000313" key="3">
    <source>
        <dbReference type="EMBL" id="ELZ91544.1"/>
    </source>
</evidence>
<feature type="domain" description="DUF4382" evidence="2">
    <location>
        <begin position="53"/>
        <end position="267"/>
    </location>
</feature>
<dbReference type="Pfam" id="PF14321">
    <property type="entry name" value="DUF4382"/>
    <property type="match status" value="1"/>
</dbReference>
<feature type="region of interest" description="Disordered" evidence="1">
    <location>
        <begin position="86"/>
        <end position="170"/>
    </location>
</feature>
<dbReference type="PROSITE" id="PS51257">
    <property type="entry name" value="PROKAR_LIPOPROTEIN"/>
    <property type="match status" value="1"/>
</dbReference>
<comment type="caution">
    <text evidence="3">The sequence shown here is derived from an EMBL/GenBank/DDBJ whole genome shotgun (WGS) entry which is preliminary data.</text>
</comment>
<gene>
    <name evidence="3" type="ORF">C440_14559</name>
</gene>
<dbReference type="EMBL" id="AOLN01000018">
    <property type="protein sequence ID" value="ELZ91544.1"/>
    <property type="molecule type" value="Genomic_DNA"/>
</dbReference>
<proteinExistence type="predicted"/>
<organism evidence="3 4">
    <name type="scientific">Haloferax mucosum ATCC BAA-1512</name>
    <dbReference type="NCBI Taxonomy" id="662479"/>
    <lineage>
        <taxon>Archaea</taxon>
        <taxon>Methanobacteriati</taxon>
        <taxon>Methanobacteriota</taxon>
        <taxon>Stenosarchaea group</taxon>
        <taxon>Halobacteria</taxon>
        <taxon>Halobacteriales</taxon>
        <taxon>Haloferacaceae</taxon>
        <taxon>Haloferax</taxon>
    </lineage>
</organism>
<dbReference type="Proteomes" id="UP000011550">
    <property type="component" value="Unassembled WGS sequence"/>
</dbReference>
<name>M0I7Y5_9EURY</name>
<dbReference type="AlphaFoldDB" id="M0I7Y5"/>
<feature type="region of interest" description="Disordered" evidence="1">
    <location>
        <begin position="285"/>
        <end position="319"/>
    </location>
</feature>
<feature type="compositionally biased region" description="Low complexity" evidence="1">
    <location>
        <begin position="122"/>
        <end position="140"/>
    </location>
</feature>
<dbReference type="PATRIC" id="fig|662479.7.peg.2949"/>
<keyword evidence="4" id="KW-1185">Reference proteome</keyword>
<evidence type="ECO:0000259" key="2">
    <source>
        <dbReference type="Pfam" id="PF14321"/>
    </source>
</evidence>
<evidence type="ECO:0000256" key="1">
    <source>
        <dbReference type="SAM" id="MobiDB-lite"/>
    </source>
</evidence>
<dbReference type="RefSeq" id="WP_008321311.1">
    <property type="nucleotide sequence ID" value="NZ_AOLN01000018.1"/>
</dbReference>
<feature type="compositionally biased region" description="Polar residues" evidence="1">
    <location>
        <begin position="306"/>
        <end position="319"/>
    </location>
</feature>
<sequence>MNRTVFATVLLALMVALAGCAGGTGSLTDASQSENSTGTTETTATDGRSTEQTGTMKFYVSDERNAIADFEHLNVTIERVTLVRASGGADRDTDADGDAGVDENESAARTAEDDATVNVTGNTSVEVEAEANASNESISVDASVEADVEGETSGDANANESDSADETAETVTYEVDNVTVDLTELQGDNASLVGEYDVPEGNYTKVFVHVGTVNGTLTTGEQVTVKLPSEKLHLNSNFEVERGSSVDFVFDITAFKAGKSGTYILKPVVSESGIDVPITDVAAGEGRLDTDASDERDEDGDVRGDQTNARENGRDNATANATVESESDLVVNFGGEIAPDETATLVATQNGTPVENATVTVNGEVAATTNADGEAVVDIPDTEDVAVVVTRGDTKTELEFEFVVSATERLDTA</sequence>
<dbReference type="STRING" id="662479.C440_14559"/>
<feature type="region of interest" description="Disordered" evidence="1">
    <location>
        <begin position="25"/>
        <end position="51"/>
    </location>
</feature>
<feature type="compositionally biased region" description="Acidic residues" evidence="1">
    <location>
        <begin position="95"/>
        <end position="105"/>
    </location>
</feature>
<feature type="compositionally biased region" description="Low complexity" evidence="1">
    <location>
        <begin position="33"/>
        <end position="51"/>
    </location>
</feature>
<evidence type="ECO:0000313" key="4">
    <source>
        <dbReference type="Proteomes" id="UP000011550"/>
    </source>
</evidence>
<feature type="compositionally biased region" description="Acidic residues" evidence="1">
    <location>
        <begin position="291"/>
        <end position="300"/>
    </location>
</feature>
<reference evidence="3 4" key="1">
    <citation type="journal article" date="2014" name="PLoS Genet.">
        <title>Phylogenetically driven sequencing of extremely halophilic archaea reveals strategies for static and dynamic osmo-response.</title>
        <authorList>
            <person name="Becker E.A."/>
            <person name="Seitzer P.M."/>
            <person name="Tritt A."/>
            <person name="Larsen D."/>
            <person name="Krusor M."/>
            <person name="Yao A.I."/>
            <person name="Wu D."/>
            <person name="Madern D."/>
            <person name="Eisen J.A."/>
            <person name="Darling A.E."/>
            <person name="Facciotti M.T."/>
        </authorList>
    </citation>
    <scope>NUCLEOTIDE SEQUENCE [LARGE SCALE GENOMIC DNA]</scope>
    <source>
        <strain evidence="3 4">ATCC BAA-1512</strain>
    </source>
</reference>
<dbReference type="InterPro" id="IPR025491">
    <property type="entry name" value="DUF4382"/>
</dbReference>
<protein>
    <recommendedName>
        <fullName evidence="2">DUF4382 domain-containing protein</fullName>
    </recommendedName>
</protein>
<accession>M0I7Y5</accession>